<comment type="caution">
    <text evidence="2">The sequence shown here is derived from an EMBL/GenBank/DDBJ whole genome shotgun (WGS) entry which is preliminary data.</text>
</comment>
<dbReference type="OrthoDB" id="3188148at2759"/>
<feature type="region of interest" description="Disordered" evidence="1">
    <location>
        <begin position="539"/>
        <end position="585"/>
    </location>
</feature>
<feature type="compositionally biased region" description="Low complexity" evidence="1">
    <location>
        <begin position="556"/>
        <end position="572"/>
    </location>
</feature>
<feature type="region of interest" description="Disordered" evidence="1">
    <location>
        <begin position="1675"/>
        <end position="1695"/>
    </location>
</feature>
<feature type="region of interest" description="Disordered" evidence="1">
    <location>
        <begin position="1"/>
        <end position="24"/>
    </location>
</feature>
<feature type="compositionally biased region" description="Low complexity" evidence="1">
    <location>
        <begin position="13"/>
        <end position="24"/>
    </location>
</feature>
<evidence type="ECO:0000313" key="2">
    <source>
        <dbReference type="EMBL" id="KAG2496713.1"/>
    </source>
</evidence>
<feature type="compositionally biased region" description="Gly residues" evidence="1">
    <location>
        <begin position="44"/>
        <end position="65"/>
    </location>
</feature>
<keyword evidence="3" id="KW-1185">Reference proteome</keyword>
<feature type="compositionally biased region" description="Basic and acidic residues" evidence="1">
    <location>
        <begin position="1"/>
        <end position="12"/>
    </location>
</feature>
<gene>
    <name evidence="2" type="ORF">HYH03_005126</name>
</gene>
<dbReference type="EMBL" id="JAEHOE010000017">
    <property type="protein sequence ID" value="KAG2496713.1"/>
    <property type="molecule type" value="Genomic_DNA"/>
</dbReference>
<feature type="region of interest" description="Disordered" evidence="1">
    <location>
        <begin position="41"/>
        <end position="85"/>
    </location>
</feature>
<evidence type="ECO:0000256" key="1">
    <source>
        <dbReference type="SAM" id="MobiDB-lite"/>
    </source>
</evidence>
<proteinExistence type="predicted"/>
<sequence length="1695" mass="180684">MSASTERTREGGSEPALPPAAAALGPELRAAAPYSAALASGAPSAGGGGGGARTGGSAGEWGPGGAEAALGGLHGSGGEYEATTPTEAGGALGTLAGGVLGSVGAGVVGATLIPAAAATLGAAGVGAALGAALGSGIGRSRAAAAEHEAHAAAAGGSGGEVHSSAGSGGGGIGGLFRASFGAGGGGGGGRRELDGGDVPLLGEEDVRIEEATRAAHMASERQTEQQAPKMAAAREGGVEGGRQGGLEEAAAAGEEELEVGVGAEGGMVEELTGMQPLSVSGINAGMYIGHSSERHEDSELPYVVSDCLAHGSVPREGEVEQECWLDPPRCLPCKDVGAGSLQGPGPLPGCPCTPELACAVVHRTNASVLSKAGQRAATECIEGRSQRHHISLAGGVALSAGLLRHRKLSDVSSLEARLRVLAADLFAGASLPSISGAAAGRAGFALLSQLLWELGFAVTWPGFSPVLWTHSSFGHRPYVGRISPNVTASEGQAVWTMVDAVMSGECRLGACMADFLRLVSTPPPGLALAADVDGGVEGAEEHARRARGAKRKAQEAEAGPAEARTGAGAEEAGAAEEEEEEEEYDAWTGPAELLKQAWDKVVSWSTRVPASSMTGTGRFWRMTWCLAIYPGERCPVPSACYPGTACVMPGSGVFDWDQEEEVMYGYQNYFPHPDTPKPPDWETQVSFARYGPPDKPMCLDPDSRGHWWAGQWQRYRTNASTTDASGEDCEFHRVPRKKIIECLAGKKVVLFGDSLLRQVFNRLLWYLRGLEGVMEHYYHLPAMYRYLKNHTDVLRIDNTVTPVRFEEPLWKNELFRVLVWYDGSLAADDVMQFGADIVVVGAISMEMQGPDYGRGARRSFERIAKRMAEGQPGSQLFWMTFADGDPGPPSHLTVEAGNFSARVRDLVAELKPQYPGINIGLLPFDRMHVHAPYARNELEAEWGYMPLETPTPTGLHFQCAAFPKHPKDIGGFKTPPTLDCLAQAASAAPFKWLYYSGGGQEVNTAALTQLLGGWWAGCSAGGQELACAAVAATAKGKAECVSGRAKGHHISPAGGVALSWGLLQHPLLQDRSALQARLEHLAAAMLPDLDARGPGPIPLGFALLSRLLWELGFAVTWPQTGGAAGAEPWSHSAFGHRPFAGRLTQFRQSSGAGVLGLAEGLVSGSCRDLTCHADFLRVVSSPAAAPAVPTDAERARPGEAGAQGPRRAQSAPTHIEQGGRSLLERAWVVAQARVAAESGHPRALSESSDGPAKRDLDTGAEPSATRASGSGAGSKEGDQGRPAKPPFYRMTSCLASYPGERCPVPNTCYTNTTCLIPEQGVFNWDREEEVMYGDQNYFPHPDTPKPPDWETQVSFARYGPPDKPMCLDPDSRGHWWAGQWQRYRGKKNDDASGEDCEFHRVPRKKIIECLAGKKVVLFGDSLLRQVFNRLVWYIRGMEGVMEQYYHTPGLYMYYKDGRDKLAIHLGTPRKYLKELEEDELFRIHVIYGGDLKADTLLALKADVLVLGALRQATQGKETGALARDVVREVVSFMNQRRRGRQLLWMTFADGDPGPPDHLTEEATTFARHARELVAELQPKAGNISFHLLPFERLSAASPYVRNELEAEWKYKPLNTLTPTGLHFQCAAFPKFPKPIVGFKTPPTLDCRDGFNLNLVHMIMNSVCRWNEEYAVVKASRDKAEGKVQGADKGTKKKKA</sequence>
<accession>A0A835Y651</accession>
<feature type="region of interest" description="Disordered" evidence="1">
    <location>
        <begin position="1237"/>
        <end position="1284"/>
    </location>
</feature>
<reference evidence="2" key="1">
    <citation type="journal article" date="2020" name="bioRxiv">
        <title>Comparative genomics of Chlamydomonas.</title>
        <authorList>
            <person name="Craig R.J."/>
            <person name="Hasan A.R."/>
            <person name="Ness R.W."/>
            <person name="Keightley P.D."/>
        </authorList>
    </citation>
    <scope>NUCLEOTIDE SEQUENCE</scope>
    <source>
        <strain evidence="2">CCAP 11/70</strain>
    </source>
</reference>
<dbReference type="PANTHER" id="PTHR16165">
    <property type="entry name" value="NXPE FAMILY MEMBER"/>
    <property type="match status" value="1"/>
</dbReference>
<protein>
    <submittedName>
        <fullName evidence="2">Uncharacterized protein</fullName>
    </submittedName>
</protein>
<dbReference type="Proteomes" id="UP000612055">
    <property type="component" value="Unassembled WGS sequence"/>
</dbReference>
<name>A0A835Y651_9CHLO</name>
<evidence type="ECO:0000313" key="3">
    <source>
        <dbReference type="Proteomes" id="UP000612055"/>
    </source>
</evidence>
<feature type="compositionally biased region" description="Acidic residues" evidence="1">
    <location>
        <begin position="573"/>
        <end position="585"/>
    </location>
</feature>
<feature type="region of interest" description="Disordered" evidence="1">
    <location>
        <begin position="1183"/>
        <end position="1215"/>
    </location>
</feature>
<dbReference type="PANTHER" id="PTHR16165:SF5">
    <property type="entry name" value="NXPE FAMILY MEMBER 3"/>
    <property type="match status" value="1"/>
</dbReference>
<organism evidence="2 3">
    <name type="scientific">Edaphochlamys debaryana</name>
    <dbReference type="NCBI Taxonomy" id="47281"/>
    <lineage>
        <taxon>Eukaryota</taxon>
        <taxon>Viridiplantae</taxon>
        <taxon>Chlorophyta</taxon>
        <taxon>core chlorophytes</taxon>
        <taxon>Chlorophyceae</taxon>
        <taxon>CS clade</taxon>
        <taxon>Chlamydomonadales</taxon>
        <taxon>Chlamydomonadales incertae sedis</taxon>
        <taxon>Edaphochlamys</taxon>
    </lineage>
</organism>